<organism evidence="1 2">
    <name type="scientific">Lindgomyces ingoldianus</name>
    <dbReference type="NCBI Taxonomy" id="673940"/>
    <lineage>
        <taxon>Eukaryota</taxon>
        <taxon>Fungi</taxon>
        <taxon>Dikarya</taxon>
        <taxon>Ascomycota</taxon>
        <taxon>Pezizomycotina</taxon>
        <taxon>Dothideomycetes</taxon>
        <taxon>Pleosporomycetidae</taxon>
        <taxon>Pleosporales</taxon>
        <taxon>Lindgomycetaceae</taxon>
        <taxon>Lindgomyces</taxon>
    </lineage>
</organism>
<reference evidence="1" key="1">
    <citation type="journal article" date="2020" name="Stud. Mycol.">
        <title>101 Dothideomycetes genomes: a test case for predicting lifestyles and emergence of pathogens.</title>
        <authorList>
            <person name="Haridas S."/>
            <person name="Albert R."/>
            <person name="Binder M."/>
            <person name="Bloem J."/>
            <person name="Labutti K."/>
            <person name="Salamov A."/>
            <person name="Andreopoulos B."/>
            <person name="Baker S."/>
            <person name="Barry K."/>
            <person name="Bills G."/>
            <person name="Bluhm B."/>
            <person name="Cannon C."/>
            <person name="Castanera R."/>
            <person name="Culley D."/>
            <person name="Daum C."/>
            <person name="Ezra D."/>
            <person name="Gonzalez J."/>
            <person name="Henrissat B."/>
            <person name="Kuo A."/>
            <person name="Liang C."/>
            <person name="Lipzen A."/>
            <person name="Lutzoni F."/>
            <person name="Magnuson J."/>
            <person name="Mondo S."/>
            <person name="Nolan M."/>
            <person name="Ohm R."/>
            <person name="Pangilinan J."/>
            <person name="Park H.-J."/>
            <person name="Ramirez L."/>
            <person name="Alfaro M."/>
            <person name="Sun H."/>
            <person name="Tritt A."/>
            <person name="Yoshinaga Y."/>
            <person name="Zwiers L.-H."/>
            <person name="Turgeon B."/>
            <person name="Goodwin S."/>
            <person name="Spatafora J."/>
            <person name="Crous P."/>
            <person name="Grigoriev I."/>
        </authorList>
    </citation>
    <scope>NUCLEOTIDE SEQUENCE</scope>
    <source>
        <strain evidence="1">ATCC 200398</strain>
    </source>
</reference>
<comment type="caution">
    <text evidence="1">The sequence shown here is derived from an EMBL/GenBank/DDBJ whole genome shotgun (WGS) entry which is preliminary data.</text>
</comment>
<dbReference type="Proteomes" id="UP000799755">
    <property type="component" value="Unassembled WGS sequence"/>
</dbReference>
<keyword evidence="2" id="KW-1185">Reference proteome</keyword>
<dbReference type="EMBL" id="MU003492">
    <property type="protein sequence ID" value="KAF2478335.1"/>
    <property type="molecule type" value="Genomic_DNA"/>
</dbReference>
<protein>
    <submittedName>
        <fullName evidence="1">Uncharacterized protein</fullName>
    </submittedName>
</protein>
<evidence type="ECO:0000313" key="2">
    <source>
        <dbReference type="Proteomes" id="UP000799755"/>
    </source>
</evidence>
<proteinExistence type="predicted"/>
<sequence>MADSTTVIRKRYTVDTSQFDFDDHSSNSRSVRTTNITLIVLVGIFVSLRLFVRICMVRKVFVDDILILVASVLTVALAAVCIAATNHGMGTHVWLLDMPTMLQTIKSAVQYLFICQVLYAFAVAFTKISIIASYLRFVQEKRFRISMLITAVVIGGLWITGVFVTIFQCRPVSAAWDFTNLNGKCVNYVDYLYASSALTVATDIVLCVLPWPYFWKLQMSLKQRIILCLLLGGGAGACVASVLRITKLDMLRNADLTYQAVPTLNLSVIECSVGIICVSIPPLRPLAVRLFPRALLNNQLPSIRSTPQTARTYSLSKLSANTDNNSGSQTEHDAGPTFYREHSSEAELGRFRNMVEVSGDSQKEYWKLNS</sequence>
<accession>A0ACB6RGZ8</accession>
<gene>
    <name evidence="1" type="ORF">BDR25DRAFT_276256</name>
</gene>
<name>A0ACB6RGZ8_9PLEO</name>
<evidence type="ECO:0000313" key="1">
    <source>
        <dbReference type="EMBL" id="KAF2478335.1"/>
    </source>
</evidence>